<accession>A0A1R3HR44</accession>
<reference evidence="3" key="1">
    <citation type="submission" date="2013-09" db="EMBL/GenBank/DDBJ databases">
        <title>Corchorus olitorius genome sequencing.</title>
        <authorList>
            <person name="Alam M."/>
            <person name="Haque M.S."/>
            <person name="Islam M.S."/>
            <person name="Emdad E.M."/>
            <person name="Islam M.M."/>
            <person name="Ahmed B."/>
            <person name="Halim A."/>
            <person name="Hossen Q.M.M."/>
            <person name="Hossain M.Z."/>
            <person name="Ahmed R."/>
            <person name="Khan M.M."/>
            <person name="Islam R."/>
            <person name="Rashid M.M."/>
            <person name="Khan S.A."/>
            <person name="Rahman M.S."/>
            <person name="Alam M."/>
            <person name="Yahiya A.S."/>
            <person name="Khan M.S."/>
            <person name="Azam M.S."/>
            <person name="Haque T."/>
            <person name="Lashkar M.Z.H."/>
            <person name="Akhand A.I."/>
            <person name="Morshed G."/>
            <person name="Roy S."/>
            <person name="Uddin K.S."/>
            <person name="Rabeya T."/>
            <person name="Hossain A.S."/>
            <person name="Chowdhury A."/>
            <person name="Snigdha A.R."/>
            <person name="Mortoza M.S."/>
            <person name="Matin S.A."/>
            <person name="Hoque S.M.E."/>
            <person name="Islam M.K."/>
            <person name="Roy D.K."/>
            <person name="Haider R."/>
            <person name="Moosa M.M."/>
            <person name="Elias S.M."/>
            <person name="Hasan A.M."/>
            <person name="Jahan S."/>
            <person name="Shafiuddin M."/>
            <person name="Mahmood N."/>
            <person name="Shommy N.S."/>
        </authorList>
    </citation>
    <scope>NUCLEOTIDE SEQUENCE [LARGE SCALE GENOMIC DNA]</scope>
    <source>
        <strain evidence="3">cv. O-4</strain>
    </source>
</reference>
<evidence type="ECO:0000313" key="2">
    <source>
        <dbReference type="EMBL" id="OMO72877.1"/>
    </source>
</evidence>
<evidence type="ECO:0008006" key="4">
    <source>
        <dbReference type="Google" id="ProtNLM"/>
    </source>
</evidence>
<dbReference type="STRING" id="93759.A0A1R3HR44"/>
<feature type="compositionally biased region" description="Polar residues" evidence="1">
    <location>
        <begin position="235"/>
        <end position="255"/>
    </location>
</feature>
<dbReference type="AlphaFoldDB" id="A0A1R3HR44"/>
<dbReference type="EMBL" id="AWUE01019553">
    <property type="protein sequence ID" value="OMO72877.1"/>
    <property type="molecule type" value="Genomic_DNA"/>
</dbReference>
<feature type="compositionally biased region" description="Low complexity" evidence="1">
    <location>
        <begin position="359"/>
        <end position="377"/>
    </location>
</feature>
<feature type="compositionally biased region" description="Polar residues" evidence="1">
    <location>
        <begin position="299"/>
        <end position="318"/>
    </location>
</feature>
<dbReference type="PANTHER" id="PTHR31286:SF99">
    <property type="entry name" value="DUF4283 DOMAIN-CONTAINING PROTEIN"/>
    <property type="match status" value="1"/>
</dbReference>
<feature type="compositionally biased region" description="Polar residues" evidence="1">
    <location>
        <begin position="270"/>
        <end position="287"/>
    </location>
</feature>
<comment type="caution">
    <text evidence="2">The sequence shown here is derived from an EMBL/GenBank/DDBJ whole genome shotgun (WGS) entry which is preliminary data.</text>
</comment>
<feature type="region of interest" description="Disordered" evidence="1">
    <location>
        <begin position="72"/>
        <end position="157"/>
    </location>
</feature>
<sequence length="408" mass="44446">MIGTPIKIDVHTGNTSRGRYARICLEVNCKNPLPSTIKIGYFLQDVHYEVSVPLCSKCGGYNHLDCSSRGYKDDVKNPGQENETEQRHQKTQSPIQQNTGDGSSNKEASTSIPNHTDDESWQVVSRKGNRKKKDNNSGNSSSSAGKIPPSPPLNFHTHNKTKIAAFKGMITQPVLPTKKHVFWKKKNLLKVSHLDLKKEIAHDKSLGSDNKPNSTAQIPAQSNENISSAQLAQNLAHDPSTTPPQDNNLTESKNFQPKDMIEGKNPPFVPQTSLNLPSSTLEIPNSAGTSTELQAIITTPPTSGLENPTDLPSTNPSSHLEAKLSMQSTRSNDPSATLTLNLPLDHHLDDDDRHAKAHNPTSPINSVNISSSTSTPIHPCSESLPLFSTAQDVISPKHPPQKQFCPST</sequence>
<evidence type="ECO:0000313" key="3">
    <source>
        <dbReference type="Proteomes" id="UP000187203"/>
    </source>
</evidence>
<name>A0A1R3HR44_9ROSI</name>
<evidence type="ECO:0000256" key="1">
    <source>
        <dbReference type="SAM" id="MobiDB-lite"/>
    </source>
</evidence>
<feature type="region of interest" description="Disordered" evidence="1">
    <location>
        <begin position="235"/>
        <end position="287"/>
    </location>
</feature>
<dbReference type="InterPro" id="IPR040256">
    <property type="entry name" value="At4g02000-like"/>
</dbReference>
<dbReference type="Proteomes" id="UP000187203">
    <property type="component" value="Unassembled WGS sequence"/>
</dbReference>
<proteinExistence type="predicted"/>
<feature type="region of interest" description="Disordered" evidence="1">
    <location>
        <begin position="299"/>
        <end position="319"/>
    </location>
</feature>
<protein>
    <recommendedName>
        <fullName evidence="4">Zinc knuckle CX2CX4HX4C</fullName>
    </recommendedName>
</protein>
<dbReference type="PANTHER" id="PTHR31286">
    <property type="entry name" value="GLYCINE-RICH CELL WALL STRUCTURAL PROTEIN 1.8-LIKE"/>
    <property type="match status" value="1"/>
</dbReference>
<keyword evidence="3" id="KW-1185">Reference proteome</keyword>
<feature type="region of interest" description="Disordered" evidence="1">
    <location>
        <begin position="344"/>
        <end position="383"/>
    </location>
</feature>
<dbReference type="OrthoDB" id="1743776at2759"/>
<organism evidence="2 3">
    <name type="scientific">Corchorus olitorius</name>
    <dbReference type="NCBI Taxonomy" id="93759"/>
    <lineage>
        <taxon>Eukaryota</taxon>
        <taxon>Viridiplantae</taxon>
        <taxon>Streptophyta</taxon>
        <taxon>Embryophyta</taxon>
        <taxon>Tracheophyta</taxon>
        <taxon>Spermatophyta</taxon>
        <taxon>Magnoliopsida</taxon>
        <taxon>eudicotyledons</taxon>
        <taxon>Gunneridae</taxon>
        <taxon>Pentapetalae</taxon>
        <taxon>rosids</taxon>
        <taxon>malvids</taxon>
        <taxon>Malvales</taxon>
        <taxon>Malvaceae</taxon>
        <taxon>Grewioideae</taxon>
        <taxon>Apeibeae</taxon>
        <taxon>Corchorus</taxon>
    </lineage>
</organism>
<feature type="compositionally biased region" description="Basic and acidic residues" evidence="1">
    <location>
        <begin position="344"/>
        <end position="354"/>
    </location>
</feature>
<feature type="compositionally biased region" description="Polar residues" evidence="1">
    <location>
        <begin position="91"/>
        <end position="114"/>
    </location>
</feature>
<gene>
    <name evidence="2" type="ORF">COLO4_27418</name>
</gene>